<organism evidence="14 15">
    <name type="scientific">Engystomops pustulosus</name>
    <name type="common">Tungara frog</name>
    <name type="synonym">Physalaemus pustulosus</name>
    <dbReference type="NCBI Taxonomy" id="76066"/>
    <lineage>
        <taxon>Eukaryota</taxon>
        <taxon>Metazoa</taxon>
        <taxon>Chordata</taxon>
        <taxon>Craniata</taxon>
        <taxon>Vertebrata</taxon>
        <taxon>Euteleostomi</taxon>
        <taxon>Amphibia</taxon>
        <taxon>Batrachia</taxon>
        <taxon>Anura</taxon>
        <taxon>Neobatrachia</taxon>
        <taxon>Hyloidea</taxon>
        <taxon>Leptodactylidae</taxon>
        <taxon>Leiuperinae</taxon>
        <taxon>Engystomops</taxon>
    </lineage>
</organism>
<evidence type="ECO:0000313" key="14">
    <source>
        <dbReference type="EMBL" id="KAG8588385.1"/>
    </source>
</evidence>
<keyword evidence="3 11" id="KW-0812">Transmembrane</keyword>
<evidence type="ECO:0000313" key="15">
    <source>
        <dbReference type="Proteomes" id="UP000824782"/>
    </source>
</evidence>
<keyword evidence="8" id="KW-0675">Receptor</keyword>
<keyword evidence="5" id="KW-0677">Repeat</keyword>
<keyword evidence="7 11" id="KW-0472">Membrane</keyword>
<dbReference type="InterPro" id="IPR010457">
    <property type="entry name" value="IgC2-like_lig-bd"/>
</dbReference>
<feature type="chain" id="PRO_5043989442" description="Fibronectin type-III domain-containing protein" evidence="12">
    <location>
        <begin position="23"/>
        <end position="807"/>
    </location>
</feature>
<sequence>MKKKQGLLWMLLNLIVVEGVHSCRITVASSVIQFGSPLSASCDCPHLRSSKSVVVWKLDKDFVPCNQTSDVQMSTCPLYFPNFNKTTGVLQCYLRRNDVLQLVDQTNIKAGYPPSPATNISCLMFISQNIVNCTWQLQRDSLLEENVTLSAFRSKDECETPSSAEYICNPPKGIHFCIIQRKYFNNFDDLAVRVTVQNKIGSAPSSLLCLKPLFEVKVDPIIIDDAVPHNDCVRLQWTYGKKANFLTAMRCQLHYKMATEIEWTKPIEIPVDVKTADQCGLLAATKYDFQVRCIRKFLTGQWSEWGPTRSMITAELAPAEKLESWWRTLESTQNGSLKIQLMWKKLEKNKANADHVWYIVKSSSDLHETNNILCNTTNLNCTIVLHEAMKSVFIWTYNNAGVSPVKEMTFPARIGTPVSKMLVSSNNDTSLQVMWDPPSSAEGYLLEWYKCTELPDCEMNWKTEQKGSMSSILQDIEPFQRYSVRLYPLYQDCIGMARETDAYSKEGAPDYSPEIRLLTVSKSQAVVQWDPIPVQKSNGFITNYTVFWTDTSGKENSSTVNGSTATYNITDLIPSTTYQVFLMSSTSGGSVNGTALMLHTANLDNEDINMLLLIFLLFGLFIIVSMITCILKHDRVKSRFWPVVPDPANSQMGKLTAFLKETPKMTFKTCDISQIITSELNIMEGCQMKNVPLGNKINDTLFDDYGHAYNKQISPEEDPNKSRYYVNVDTVQYAKVITGGYREQSPPTSVYVRSDSTQPLICDVSPSPQNYENTWFHFNNHEDSVFMVEGENMQDFPLLNALQLHQD</sequence>
<comment type="similarity">
    <text evidence="2">Belongs to the type I cytokine receptor family. Type 2 subfamily.</text>
</comment>
<dbReference type="InterPro" id="IPR013783">
    <property type="entry name" value="Ig-like_fold"/>
</dbReference>
<keyword evidence="9" id="KW-0325">Glycoprotein</keyword>
<feature type="transmembrane region" description="Helical" evidence="11">
    <location>
        <begin position="610"/>
        <end position="631"/>
    </location>
</feature>
<keyword evidence="10" id="KW-0393">Immunoglobulin domain</keyword>
<keyword evidence="6 11" id="KW-1133">Transmembrane helix</keyword>
<feature type="domain" description="Fibronectin type-III" evidence="13">
    <location>
        <begin position="509"/>
        <end position="606"/>
    </location>
</feature>
<dbReference type="AlphaFoldDB" id="A0AAV7CTC6"/>
<evidence type="ECO:0000256" key="8">
    <source>
        <dbReference type="ARBA" id="ARBA00023170"/>
    </source>
</evidence>
<feature type="domain" description="Fibronectin type-III" evidence="13">
    <location>
        <begin position="217"/>
        <end position="316"/>
    </location>
</feature>
<protein>
    <recommendedName>
        <fullName evidence="13">Fibronectin type-III domain-containing protein</fullName>
    </recommendedName>
</protein>
<evidence type="ECO:0000259" key="13">
    <source>
        <dbReference type="PROSITE" id="PS50853"/>
    </source>
</evidence>
<dbReference type="Pfam" id="PF06328">
    <property type="entry name" value="Lep_receptor_Ig"/>
    <property type="match status" value="1"/>
</dbReference>
<gene>
    <name evidence="14" type="ORF">GDO81_005965</name>
</gene>
<evidence type="ECO:0000256" key="10">
    <source>
        <dbReference type="ARBA" id="ARBA00023319"/>
    </source>
</evidence>
<keyword evidence="4 12" id="KW-0732">Signal</keyword>
<dbReference type="SMART" id="SM00060">
    <property type="entry name" value="FN3"/>
    <property type="match status" value="3"/>
</dbReference>
<feature type="domain" description="Fibronectin type-III" evidence="13">
    <location>
        <begin position="417"/>
        <end position="508"/>
    </location>
</feature>
<dbReference type="SUPFAM" id="SSF49265">
    <property type="entry name" value="Fibronectin type III"/>
    <property type="match status" value="3"/>
</dbReference>
<dbReference type="PROSITE" id="PS50853">
    <property type="entry name" value="FN3"/>
    <property type="match status" value="3"/>
</dbReference>
<dbReference type="InterPro" id="IPR003961">
    <property type="entry name" value="FN3_dom"/>
</dbReference>
<evidence type="ECO:0000256" key="5">
    <source>
        <dbReference type="ARBA" id="ARBA00022737"/>
    </source>
</evidence>
<dbReference type="SUPFAM" id="SSF48726">
    <property type="entry name" value="Immunoglobulin"/>
    <property type="match status" value="1"/>
</dbReference>
<dbReference type="Gene3D" id="2.60.40.10">
    <property type="entry name" value="Immunoglobulins"/>
    <property type="match status" value="6"/>
</dbReference>
<evidence type="ECO:0000256" key="7">
    <source>
        <dbReference type="ARBA" id="ARBA00023136"/>
    </source>
</evidence>
<evidence type="ECO:0000256" key="2">
    <source>
        <dbReference type="ARBA" id="ARBA00008921"/>
    </source>
</evidence>
<accession>A0AAV7CTC6</accession>
<evidence type="ECO:0000256" key="9">
    <source>
        <dbReference type="ARBA" id="ARBA00023180"/>
    </source>
</evidence>
<evidence type="ECO:0000256" key="12">
    <source>
        <dbReference type="SAM" id="SignalP"/>
    </source>
</evidence>
<dbReference type="InterPro" id="IPR036116">
    <property type="entry name" value="FN3_sf"/>
</dbReference>
<evidence type="ECO:0000256" key="6">
    <source>
        <dbReference type="ARBA" id="ARBA00022989"/>
    </source>
</evidence>
<dbReference type="InterPro" id="IPR052672">
    <property type="entry name" value="Type1_Cytokine_Rcpt_Type2"/>
</dbReference>
<comment type="caution">
    <text evidence="14">The sequence shown here is derived from an EMBL/GenBank/DDBJ whole genome shotgun (WGS) entry which is preliminary data.</text>
</comment>
<dbReference type="InterPro" id="IPR036179">
    <property type="entry name" value="Ig-like_dom_sf"/>
</dbReference>
<proteinExistence type="inferred from homology"/>
<dbReference type="PANTHER" id="PTHR48423:SF1">
    <property type="entry name" value="INTERLEUKIN-27 RECEPTOR SUBUNIT ALPHA"/>
    <property type="match status" value="1"/>
</dbReference>
<comment type="subcellular location">
    <subcellularLocation>
        <location evidence="1">Membrane</location>
        <topology evidence="1">Single-pass type I membrane protein</topology>
    </subcellularLocation>
</comment>
<feature type="signal peptide" evidence="12">
    <location>
        <begin position="1"/>
        <end position="22"/>
    </location>
</feature>
<dbReference type="GO" id="GO:0005886">
    <property type="term" value="C:plasma membrane"/>
    <property type="evidence" value="ECO:0007669"/>
    <property type="project" value="UniProtKB-ARBA"/>
</dbReference>
<evidence type="ECO:0000256" key="11">
    <source>
        <dbReference type="SAM" id="Phobius"/>
    </source>
</evidence>
<dbReference type="Pfam" id="PF00041">
    <property type="entry name" value="fn3"/>
    <property type="match status" value="2"/>
</dbReference>
<name>A0AAV7CTC6_ENGPU</name>
<dbReference type="Proteomes" id="UP000824782">
    <property type="component" value="Unassembled WGS sequence"/>
</dbReference>
<keyword evidence="15" id="KW-1185">Reference proteome</keyword>
<dbReference type="EMBL" id="WNYA01000002">
    <property type="protein sequence ID" value="KAG8588385.1"/>
    <property type="molecule type" value="Genomic_DNA"/>
</dbReference>
<evidence type="ECO:0000256" key="4">
    <source>
        <dbReference type="ARBA" id="ARBA00022729"/>
    </source>
</evidence>
<reference evidence="14" key="1">
    <citation type="thesis" date="2020" institute="ProQuest LLC" country="789 East Eisenhower Parkway, Ann Arbor, MI, USA">
        <title>Comparative Genomics and Chromosome Evolution.</title>
        <authorList>
            <person name="Mudd A.B."/>
        </authorList>
    </citation>
    <scope>NUCLEOTIDE SEQUENCE</scope>
    <source>
        <strain evidence="14">237g6f4</strain>
        <tissue evidence="14">Blood</tissue>
    </source>
</reference>
<evidence type="ECO:0000256" key="3">
    <source>
        <dbReference type="ARBA" id="ARBA00022692"/>
    </source>
</evidence>
<evidence type="ECO:0000256" key="1">
    <source>
        <dbReference type="ARBA" id="ARBA00004479"/>
    </source>
</evidence>
<dbReference type="PANTHER" id="PTHR48423">
    <property type="entry name" value="INTERLEUKIN-27 RECEPTOR SUBUNIT ALPHA"/>
    <property type="match status" value="1"/>
</dbReference>
<dbReference type="CDD" id="cd00063">
    <property type="entry name" value="FN3"/>
    <property type="match status" value="3"/>
</dbReference>